<proteinExistence type="predicted"/>
<reference evidence="4" key="1">
    <citation type="journal article" date="2019" name="Int. J. Syst. Evol. Microbiol.">
        <title>The Global Catalogue of Microorganisms (GCM) 10K type strain sequencing project: providing services to taxonomists for standard genome sequencing and annotation.</title>
        <authorList>
            <consortium name="The Broad Institute Genomics Platform"/>
            <consortium name="The Broad Institute Genome Sequencing Center for Infectious Disease"/>
            <person name="Wu L."/>
            <person name="Ma J."/>
        </authorList>
    </citation>
    <scope>NUCLEOTIDE SEQUENCE [LARGE SCALE GENOMIC DNA]</scope>
    <source>
        <strain evidence="4">CCUG 56401</strain>
    </source>
</reference>
<comment type="caution">
    <text evidence="3">The sequence shown here is derived from an EMBL/GenBank/DDBJ whole genome shotgun (WGS) entry which is preliminary data.</text>
</comment>
<dbReference type="EMBL" id="JBHTIW010000046">
    <property type="protein sequence ID" value="MFD0923906.1"/>
    <property type="molecule type" value="Genomic_DNA"/>
</dbReference>
<gene>
    <name evidence="3" type="ORF">ACFQ16_29520</name>
</gene>
<dbReference type="RefSeq" id="WP_263252901.1">
    <property type="nucleotide sequence ID" value="NZ_BAABLT010000025.1"/>
</dbReference>
<sequence>MLDLSAGDSRRYLLPPDRPGVSRWGTLPSQGTITVLTACRPGDGDAVPEPIRRRTSHVQHLAALYSWIFLLIAVLGAGSFALDALLRQRRSRGTPTDSAVHGARNSLKW</sequence>
<dbReference type="Proteomes" id="UP001597018">
    <property type="component" value="Unassembled WGS sequence"/>
</dbReference>
<keyword evidence="4" id="KW-1185">Reference proteome</keyword>
<name>A0ABW3G4N9_9PSEU</name>
<keyword evidence="2" id="KW-0812">Transmembrane</keyword>
<evidence type="ECO:0000313" key="4">
    <source>
        <dbReference type="Proteomes" id="UP001597018"/>
    </source>
</evidence>
<protein>
    <submittedName>
        <fullName evidence="3">Uncharacterized protein</fullName>
    </submittedName>
</protein>
<organism evidence="3 4">
    <name type="scientific">Saccharopolyspora rosea</name>
    <dbReference type="NCBI Taxonomy" id="524884"/>
    <lineage>
        <taxon>Bacteria</taxon>
        <taxon>Bacillati</taxon>
        <taxon>Actinomycetota</taxon>
        <taxon>Actinomycetes</taxon>
        <taxon>Pseudonocardiales</taxon>
        <taxon>Pseudonocardiaceae</taxon>
        <taxon>Saccharopolyspora</taxon>
    </lineage>
</organism>
<keyword evidence="2" id="KW-0472">Membrane</keyword>
<accession>A0ABW3G4N9</accession>
<evidence type="ECO:0000256" key="2">
    <source>
        <dbReference type="SAM" id="Phobius"/>
    </source>
</evidence>
<feature type="region of interest" description="Disordered" evidence="1">
    <location>
        <begin position="90"/>
        <end position="109"/>
    </location>
</feature>
<keyword evidence="2" id="KW-1133">Transmembrane helix</keyword>
<evidence type="ECO:0000313" key="3">
    <source>
        <dbReference type="EMBL" id="MFD0923906.1"/>
    </source>
</evidence>
<feature type="transmembrane region" description="Helical" evidence="2">
    <location>
        <begin position="64"/>
        <end position="86"/>
    </location>
</feature>
<evidence type="ECO:0000256" key="1">
    <source>
        <dbReference type="SAM" id="MobiDB-lite"/>
    </source>
</evidence>